<proteinExistence type="predicted"/>
<evidence type="ECO:0000256" key="1">
    <source>
        <dbReference type="SAM" id="Phobius"/>
    </source>
</evidence>
<protein>
    <submittedName>
        <fullName evidence="3">DUF3592 domain-containing protein</fullName>
    </submittedName>
</protein>
<dbReference type="Pfam" id="PF12158">
    <property type="entry name" value="DUF3592"/>
    <property type="match status" value="1"/>
</dbReference>
<organism evidence="3 4">
    <name type="scientific">Rapidithrix thailandica</name>
    <dbReference type="NCBI Taxonomy" id="413964"/>
    <lineage>
        <taxon>Bacteria</taxon>
        <taxon>Pseudomonadati</taxon>
        <taxon>Bacteroidota</taxon>
        <taxon>Cytophagia</taxon>
        <taxon>Cytophagales</taxon>
        <taxon>Flammeovirgaceae</taxon>
        <taxon>Rapidithrix</taxon>
    </lineage>
</organism>
<reference evidence="3 4" key="1">
    <citation type="submission" date="2024-04" db="EMBL/GenBank/DDBJ databases">
        <title>Novel genus in family Flammeovirgaceae.</title>
        <authorList>
            <person name="Nguyen T.H."/>
            <person name="Vuong T.Q."/>
            <person name="Le H."/>
            <person name="Kim S.-G."/>
        </authorList>
    </citation>
    <scope>NUCLEOTIDE SEQUENCE [LARGE SCALE GENOMIC DNA]</scope>
    <source>
        <strain evidence="3 4">JCM 23209</strain>
    </source>
</reference>
<dbReference type="Proteomes" id="UP001403385">
    <property type="component" value="Unassembled WGS sequence"/>
</dbReference>
<evidence type="ECO:0000313" key="3">
    <source>
        <dbReference type="EMBL" id="MEN7550760.1"/>
    </source>
</evidence>
<dbReference type="AlphaFoldDB" id="A0AAW9SG24"/>
<feature type="transmembrane region" description="Helical" evidence="1">
    <location>
        <begin position="105"/>
        <end position="123"/>
    </location>
</feature>
<evidence type="ECO:0000259" key="2">
    <source>
        <dbReference type="Pfam" id="PF12158"/>
    </source>
</evidence>
<feature type="domain" description="DUF3592" evidence="2">
    <location>
        <begin position="36"/>
        <end position="101"/>
    </location>
</feature>
<dbReference type="InterPro" id="IPR021994">
    <property type="entry name" value="DUF3592"/>
</dbReference>
<name>A0AAW9SG24_9BACT</name>
<gene>
    <name evidence="3" type="ORF">AAG747_22760</name>
</gene>
<dbReference type="EMBL" id="JBDKWZ010000016">
    <property type="protein sequence ID" value="MEN7550760.1"/>
    <property type="molecule type" value="Genomic_DNA"/>
</dbReference>
<keyword evidence="1" id="KW-1133">Transmembrane helix</keyword>
<keyword evidence="1" id="KW-0812">Transmembrane</keyword>
<feature type="transmembrane region" description="Helical" evidence="1">
    <location>
        <begin position="6"/>
        <end position="22"/>
    </location>
</feature>
<sequence>MWDILPLFIGAISLISGIYEVFRRQTLLKYGNKTKGIVFKLEEEIGSGGAVMYFPVMRFTTAKKEWITKKSSTGSSFSQLKIGDKIEIIYDPENPYNAEILNSSYYSLPVIFILVGLSFWIYYFTS</sequence>
<keyword evidence="1" id="KW-0472">Membrane</keyword>
<evidence type="ECO:0000313" key="4">
    <source>
        <dbReference type="Proteomes" id="UP001403385"/>
    </source>
</evidence>
<comment type="caution">
    <text evidence="3">The sequence shown here is derived from an EMBL/GenBank/DDBJ whole genome shotgun (WGS) entry which is preliminary data.</text>
</comment>
<accession>A0AAW9SG24</accession>
<dbReference type="RefSeq" id="WP_346823542.1">
    <property type="nucleotide sequence ID" value="NZ_JBDKWZ010000016.1"/>
</dbReference>
<keyword evidence="4" id="KW-1185">Reference proteome</keyword>